<feature type="non-terminal residue" evidence="1">
    <location>
        <position position="78"/>
    </location>
</feature>
<name>A0ABS8SWJ4_DATST</name>
<proteinExistence type="predicted"/>
<gene>
    <name evidence="1" type="ORF">HAX54_050522</name>
</gene>
<evidence type="ECO:0000313" key="2">
    <source>
        <dbReference type="Proteomes" id="UP000823775"/>
    </source>
</evidence>
<sequence>MAKVMNAQSESLQNLDFHISQVLNPDDTPIIYFDKVFKSDEEDPSTYYLIVTTRSGKVELASMDVIDKASRDEVNEEL</sequence>
<dbReference type="Proteomes" id="UP000823775">
    <property type="component" value="Unassembled WGS sequence"/>
</dbReference>
<keyword evidence="2" id="KW-1185">Reference proteome</keyword>
<evidence type="ECO:0000313" key="1">
    <source>
        <dbReference type="EMBL" id="MCD7463415.1"/>
    </source>
</evidence>
<protein>
    <submittedName>
        <fullName evidence="1">Uncharacterized protein</fullName>
    </submittedName>
</protein>
<accession>A0ABS8SWJ4</accession>
<dbReference type="EMBL" id="JACEIK010000885">
    <property type="protein sequence ID" value="MCD7463415.1"/>
    <property type="molecule type" value="Genomic_DNA"/>
</dbReference>
<comment type="caution">
    <text evidence="1">The sequence shown here is derived from an EMBL/GenBank/DDBJ whole genome shotgun (WGS) entry which is preliminary data.</text>
</comment>
<reference evidence="1 2" key="1">
    <citation type="journal article" date="2021" name="BMC Genomics">
        <title>Datura genome reveals duplications of psychoactive alkaloid biosynthetic genes and high mutation rate following tissue culture.</title>
        <authorList>
            <person name="Rajewski A."/>
            <person name="Carter-House D."/>
            <person name="Stajich J."/>
            <person name="Litt A."/>
        </authorList>
    </citation>
    <scope>NUCLEOTIDE SEQUENCE [LARGE SCALE GENOMIC DNA]</scope>
    <source>
        <strain evidence="1">AR-01</strain>
    </source>
</reference>
<organism evidence="1 2">
    <name type="scientific">Datura stramonium</name>
    <name type="common">Jimsonweed</name>
    <name type="synonym">Common thornapple</name>
    <dbReference type="NCBI Taxonomy" id="4076"/>
    <lineage>
        <taxon>Eukaryota</taxon>
        <taxon>Viridiplantae</taxon>
        <taxon>Streptophyta</taxon>
        <taxon>Embryophyta</taxon>
        <taxon>Tracheophyta</taxon>
        <taxon>Spermatophyta</taxon>
        <taxon>Magnoliopsida</taxon>
        <taxon>eudicotyledons</taxon>
        <taxon>Gunneridae</taxon>
        <taxon>Pentapetalae</taxon>
        <taxon>asterids</taxon>
        <taxon>lamiids</taxon>
        <taxon>Solanales</taxon>
        <taxon>Solanaceae</taxon>
        <taxon>Solanoideae</taxon>
        <taxon>Datureae</taxon>
        <taxon>Datura</taxon>
    </lineage>
</organism>